<sequence length="310" mass="36052">MTSEILTTFENSIPLKPYCTDELSLGLKILPAETAIKKRYIQPNKPTDLRWLVYDVDRSTAHYDWQDLHAPAPNFTVMNPDNGHSHLFYGLEVPVFMQMGAKQNPIRYVSSVDVALTQKLEADPAYAKLIAKNPLHNSWSLNLWNDRSYNLDELADWLDLSAMTDRRVRLPEIGLGRNCNLFDATRFFAYREIRKPVENLLFPELYSLESFILRCQSYAKLHNTFDVPLPVRECETIGKSVGKWVYQHMSPEGFMCWGDKRRQKSIEVRGKRSEERRTEALQLRAKGYTRAQIAKKLCVTEKTIQRMKIF</sequence>
<accession>A0A0H5QQ61</accession>
<keyword evidence="2" id="KW-0614">Plasmid</keyword>
<geneLocation type="plasmid" evidence="2">
    <name>pRGFK1763</name>
</geneLocation>
<feature type="domain" description="Primase C-terminal 1" evidence="1">
    <location>
        <begin position="176"/>
        <end position="247"/>
    </location>
</feature>
<dbReference type="InterPro" id="IPR014820">
    <property type="entry name" value="PriCT_1"/>
</dbReference>
<dbReference type="Pfam" id="PF03090">
    <property type="entry name" value="Replicase"/>
    <property type="match status" value="1"/>
</dbReference>
<dbReference type="InterPro" id="IPR004322">
    <property type="entry name" value="Plasmid_replicase_bac"/>
</dbReference>
<evidence type="ECO:0000259" key="1">
    <source>
        <dbReference type="Pfam" id="PF08708"/>
    </source>
</evidence>
<reference evidence="2" key="1">
    <citation type="submission" date="2015-06" db="EMBL/GenBank/DDBJ databases">
        <authorList>
            <person name="Joergensen T."/>
        </authorList>
    </citation>
    <scope>NUCLEOTIDE SEQUENCE</scope>
    <source>
        <plasmid evidence="2">pRGFK1763</plasmid>
    </source>
</reference>
<dbReference type="Pfam" id="PF08708">
    <property type="entry name" value="PriCT_1"/>
    <property type="match status" value="1"/>
</dbReference>
<dbReference type="Gene3D" id="1.10.340.50">
    <property type="match status" value="1"/>
</dbReference>
<evidence type="ECO:0000313" key="2">
    <source>
        <dbReference type="EMBL" id="CRY97822.1"/>
    </source>
</evidence>
<protein>
    <recommendedName>
        <fullName evidence="1">Primase C-terminal 1 domain-containing protein</fullName>
    </recommendedName>
</protein>
<dbReference type="EMBL" id="LN854264">
    <property type="protein sequence ID" value="CRY97822.1"/>
    <property type="molecule type" value="Genomic_DNA"/>
</dbReference>
<dbReference type="Pfam" id="PF13384">
    <property type="entry name" value="HTH_23"/>
    <property type="match status" value="1"/>
</dbReference>
<organism evidence="2">
    <name type="scientific">uncultured prokaryote</name>
    <dbReference type="NCBI Taxonomy" id="198431"/>
    <lineage>
        <taxon>unclassified sequences</taxon>
        <taxon>environmental samples</taxon>
    </lineage>
</organism>
<name>A0A0H5QQ61_9ZZZZ</name>
<proteinExistence type="predicted"/>
<dbReference type="AlphaFoldDB" id="A0A0H5QQ61"/>
<reference evidence="2" key="2">
    <citation type="submission" date="2015-07" db="EMBL/GenBank/DDBJ databases">
        <title>Plasmids, circular viruses and viroids from rat gut.</title>
        <authorList>
            <person name="Jorgensen T.J."/>
            <person name="Hansen M.A."/>
            <person name="Xu Z."/>
            <person name="Tabak M.A."/>
            <person name="Sorensen S.J."/>
            <person name="Hansen L.H."/>
        </authorList>
    </citation>
    <scope>NUCLEOTIDE SEQUENCE</scope>
    <source>
        <plasmid evidence="2">pRGFK1763</plasmid>
    </source>
</reference>